<dbReference type="GO" id="GO:0006203">
    <property type="term" value="P:dGTP catabolic process"/>
    <property type="evidence" value="ECO:0007669"/>
    <property type="project" value="TreeGrafter"/>
</dbReference>
<dbReference type="CDD" id="cd00077">
    <property type="entry name" value="HDc"/>
    <property type="match status" value="1"/>
</dbReference>
<dbReference type="PANTHER" id="PTHR11373:SF32">
    <property type="entry name" value="DEOXYGUANOSINETRIPHOSPHATE TRIPHOSPHOHYDROLASE"/>
    <property type="match status" value="1"/>
</dbReference>
<dbReference type="InterPro" id="IPR027432">
    <property type="entry name" value="dGTP_triphosphohydrolase_C"/>
</dbReference>
<reference evidence="3 4" key="1">
    <citation type="submission" date="2018-05" db="EMBL/GenBank/DDBJ databases">
        <title>Genomic Encyclopedia of Archaeal and Bacterial Type Strains, Phase II (KMG-II): from individual species to whole genera.</title>
        <authorList>
            <person name="Goeker M."/>
        </authorList>
    </citation>
    <scope>NUCLEOTIDE SEQUENCE [LARGE SCALE GENOMIC DNA]</scope>
    <source>
        <strain evidence="3 4">DSM 22214</strain>
    </source>
</reference>
<feature type="domain" description="HD" evidence="2">
    <location>
        <begin position="64"/>
        <end position="198"/>
    </location>
</feature>
<keyword evidence="1" id="KW-0378">Hydrolase</keyword>
<evidence type="ECO:0000313" key="3">
    <source>
        <dbReference type="EMBL" id="PWK28667.1"/>
    </source>
</evidence>
<keyword evidence="4" id="KW-1185">Reference proteome</keyword>
<dbReference type="Gene3D" id="1.10.3550.10">
    <property type="entry name" value="eoxyguanosinetriphosphate triphosphohydrolase domain-like"/>
    <property type="match status" value="1"/>
</dbReference>
<dbReference type="InterPro" id="IPR006674">
    <property type="entry name" value="HD_domain"/>
</dbReference>
<dbReference type="SMART" id="SM00471">
    <property type="entry name" value="HDc"/>
    <property type="match status" value="1"/>
</dbReference>
<dbReference type="InterPro" id="IPR023293">
    <property type="entry name" value="dGTP_triP_hydro_central_sf"/>
</dbReference>
<accession>A0A316EFZ1</accession>
<name>A0A316EFZ1_9BACT</name>
<sequence>MNWKTLYTSKRLGDEKKYENEKSDPVRNAYLRDYDRLIFSSPFRRMQNKTQVFPVPGPIFVHNRLTHSLEVASVGRSLGKAVGVKLSQKYPEESADFHEFYRYDLPTVIATACLAHDIGNPPFGHSGESAIRNYFDNLSGETKDTLEAELSENQLNDFRRFEGNANAFRILTNADNGHKLTYTAIASIVKYPTDSTNGFDKTTGFIGTKKSGFFDSEIEIYRKVAAELNIRVLDDERNTYARHPFVFLMEAADDICYRIIDLEDAHRLRILSVQQVIDLLLPFWEKDEKTYNYIKNDKLHRIEDNNEKLSFLRAMLINLLSQKCTEAFLEHEKEMLAGNLNKSLIDILDTHTLACLKNVDKISISDIYNHKSVIEIEIAGYNVIGALLDEFVTAILHPQRPKSGKLLQLIPKQSNIKQGDLYNNIQIVVDFVAGMSDLYAVDLYRRITGITIH</sequence>
<dbReference type="Pfam" id="PF01966">
    <property type="entry name" value="HD"/>
    <property type="match status" value="1"/>
</dbReference>
<dbReference type="Gene3D" id="1.10.3410.10">
    <property type="entry name" value="putative deoxyguanosinetriphosphate triphosphohydrolase like domain"/>
    <property type="match status" value="1"/>
</dbReference>
<organism evidence="3 4">
    <name type="scientific">Arcicella aurantiaca</name>
    <dbReference type="NCBI Taxonomy" id="591202"/>
    <lineage>
        <taxon>Bacteria</taxon>
        <taxon>Pseudomonadati</taxon>
        <taxon>Bacteroidota</taxon>
        <taxon>Cytophagia</taxon>
        <taxon>Cytophagales</taxon>
        <taxon>Flectobacillaceae</taxon>
        <taxon>Arcicella</taxon>
    </lineage>
</organism>
<dbReference type="Gene3D" id="1.10.3210.10">
    <property type="entry name" value="Hypothetical protein af1432"/>
    <property type="match status" value="1"/>
</dbReference>
<protein>
    <submittedName>
        <fullName evidence="3">dGTPase</fullName>
    </submittedName>
</protein>
<comment type="caution">
    <text evidence="3">The sequence shown here is derived from an EMBL/GenBank/DDBJ whole genome shotgun (WGS) entry which is preliminary data.</text>
</comment>
<evidence type="ECO:0000259" key="2">
    <source>
        <dbReference type="PROSITE" id="PS51831"/>
    </source>
</evidence>
<dbReference type="EMBL" id="QGGO01000003">
    <property type="protein sequence ID" value="PWK28667.1"/>
    <property type="molecule type" value="Genomic_DNA"/>
</dbReference>
<evidence type="ECO:0000256" key="1">
    <source>
        <dbReference type="ARBA" id="ARBA00022801"/>
    </source>
</evidence>
<dbReference type="PANTHER" id="PTHR11373">
    <property type="entry name" value="DEOXYNUCLEOSIDE TRIPHOSPHATE TRIPHOSPHOHYDROLASE"/>
    <property type="match status" value="1"/>
</dbReference>
<dbReference type="SUPFAM" id="SSF109604">
    <property type="entry name" value="HD-domain/PDEase-like"/>
    <property type="match status" value="1"/>
</dbReference>
<dbReference type="InterPro" id="IPR003607">
    <property type="entry name" value="HD/PDEase_dom"/>
</dbReference>
<dbReference type="InterPro" id="IPR026875">
    <property type="entry name" value="PHydrolase_assoc_dom"/>
</dbReference>
<proteinExistence type="predicted"/>
<dbReference type="InterPro" id="IPR006261">
    <property type="entry name" value="dGTPase"/>
</dbReference>
<gene>
    <name evidence="3" type="ORF">LV89_00873</name>
</gene>
<dbReference type="PROSITE" id="PS51831">
    <property type="entry name" value="HD"/>
    <property type="match status" value="1"/>
</dbReference>
<dbReference type="Pfam" id="PF13286">
    <property type="entry name" value="HD_assoc"/>
    <property type="match status" value="1"/>
</dbReference>
<dbReference type="RefSeq" id="WP_109741639.1">
    <property type="nucleotide sequence ID" value="NZ_QGGO01000003.1"/>
</dbReference>
<dbReference type="OrthoDB" id="9803619at2"/>
<dbReference type="NCBIfam" id="NF002205">
    <property type="entry name" value="PRK01096.1"/>
    <property type="match status" value="1"/>
</dbReference>
<dbReference type="AlphaFoldDB" id="A0A316EFZ1"/>
<dbReference type="GO" id="GO:0008832">
    <property type="term" value="F:dGTPase activity"/>
    <property type="evidence" value="ECO:0007669"/>
    <property type="project" value="TreeGrafter"/>
</dbReference>
<dbReference type="InterPro" id="IPR050135">
    <property type="entry name" value="dGTPase-like"/>
</dbReference>
<dbReference type="NCBIfam" id="TIGR01353">
    <property type="entry name" value="dGTP_triPase"/>
    <property type="match status" value="1"/>
</dbReference>
<dbReference type="Proteomes" id="UP000245489">
    <property type="component" value="Unassembled WGS sequence"/>
</dbReference>
<evidence type="ECO:0000313" key="4">
    <source>
        <dbReference type="Proteomes" id="UP000245489"/>
    </source>
</evidence>